<dbReference type="AlphaFoldDB" id="A0A4U5MJK2"/>
<comment type="caution">
    <text evidence="1">The sequence shown here is derived from an EMBL/GenBank/DDBJ whole genome shotgun (WGS) entry which is preliminary data.</text>
</comment>
<dbReference type="EMBL" id="AZBU02000007">
    <property type="protein sequence ID" value="TKR69253.1"/>
    <property type="molecule type" value="Genomic_DNA"/>
</dbReference>
<evidence type="ECO:0000313" key="1">
    <source>
        <dbReference type="EMBL" id="TKR69253.1"/>
    </source>
</evidence>
<name>A0A4U5MJK2_STECR</name>
<keyword evidence="2" id="KW-1185">Reference proteome</keyword>
<evidence type="ECO:0000313" key="2">
    <source>
        <dbReference type="Proteomes" id="UP000298663"/>
    </source>
</evidence>
<reference evidence="1 2" key="1">
    <citation type="journal article" date="2015" name="Genome Biol.">
        <title>Comparative genomics of Steinernema reveals deeply conserved gene regulatory networks.</title>
        <authorList>
            <person name="Dillman A.R."/>
            <person name="Macchietto M."/>
            <person name="Porter C.F."/>
            <person name="Rogers A."/>
            <person name="Williams B."/>
            <person name="Antoshechkin I."/>
            <person name="Lee M.M."/>
            <person name="Goodwin Z."/>
            <person name="Lu X."/>
            <person name="Lewis E.E."/>
            <person name="Goodrich-Blair H."/>
            <person name="Stock S.P."/>
            <person name="Adams B.J."/>
            <person name="Sternberg P.W."/>
            <person name="Mortazavi A."/>
        </authorList>
    </citation>
    <scope>NUCLEOTIDE SEQUENCE [LARGE SCALE GENOMIC DNA]</scope>
    <source>
        <strain evidence="1 2">ALL</strain>
    </source>
</reference>
<proteinExistence type="predicted"/>
<organism evidence="1 2">
    <name type="scientific">Steinernema carpocapsae</name>
    <name type="common">Entomopathogenic nematode</name>
    <dbReference type="NCBI Taxonomy" id="34508"/>
    <lineage>
        <taxon>Eukaryota</taxon>
        <taxon>Metazoa</taxon>
        <taxon>Ecdysozoa</taxon>
        <taxon>Nematoda</taxon>
        <taxon>Chromadorea</taxon>
        <taxon>Rhabditida</taxon>
        <taxon>Tylenchina</taxon>
        <taxon>Panagrolaimomorpha</taxon>
        <taxon>Strongyloidoidea</taxon>
        <taxon>Steinernematidae</taxon>
        <taxon>Steinernema</taxon>
    </lineage>
</organism>
<dbReference type="Proteomes" id="UP000298663">
    <property type="component" value="Unassembled WGS sequence"/>
</dbReference>
<gene>
    <name evidence="1" type="ORF">L596_021435</name>
</gene>
<sequence length="173" mass="19354">MSPTTLRRFSVVSLVDSLDSCVFVFGVWRSTGQWRNRLSGEKSMLCAGNVKALVKSLGRPPVSPAAETLVVNAECVRSNGYVRAHDGKCIRLEDCVEYPKRWANEEYYGGYINATKTQSTLQPVMSEAPSVPIQALSLLLLLDLLRSLRRIRLNLFQLSLLPYPQLLLSLSCY</sequence>
<accession>A0A4U5MJK2</accession>
<reference evidence="1 2" key="2">
    <citation type="journal article" date="2019" name="G3 (Bethesda)">
        <title>Hybrid Assembly of the Genome of the Entomopathogenic Nematode Steinernema carpocapsae Identifies the X-Chromosome.</title>
        <authorList>
            <person name="Serra L."/>
            <person name="Macchietto M."/>
            <person name="Macias-Munoz A."/>
            <person name="McGill C.J."/>
            <person name="Rodriguez I.M."/>
            <person name="Rodriguez B."/>
            <person name="Murad R."/>
            <person name="Mortazavi A."/>
        </authorList>
    </citation>
    <scope>NUCLEOTIDE SEQUENCE [LARGE SCALE GENOMIC DNA]</scope>
    <source>
        <strain evidence="1 2">ALL</strain>
    </source>
</reference>
<protein>
    <submittedName>
        <fullName evidence="1">Uncharacterized protein</fullName>
    </submittedName>
</protein>